<feature type="transmembrane region" description="Helical" evidence="1">
    <location>
        <begin position="62"/>
        <end position="82"/>
    </location>
</feature>
<feature type="transmembrane region" description="Helical" evidence="1">
    <location>
        <begin position="103"/>
        <end position="126"/>
    </location>
</feature>
<evidence type="ECO:0000313" key="2">
    <source>
        <dbReference type="EMBL" id="KAJ9132397.1"/>
    </source>
</evidence>
<comment type="caution">
    <text evidence="2">The sequence shown here is derived from an EMBL/GenBank/DDBJ whole genome shotgun (WGS) entry which is preliminary data.</text>
</comment>
<reference evidence="2" key="1">
    <citation type="submission" date="2022-07" db="EMBL/GenBank/DDBJ databases">
        <title>Fungi with potential for degradation of polypropylene.</title>
        <authorList>
            <person name="Gostincar C."/>
        </authorList>
    </citation>
    <scope>NUCLEOTIDE SEQUENCE</scope>
    <source>
        <strain evidence="2">EXF-13287</strain>
    </source>
</reference>
<dbReference type="Proteomes" id="UP001174691">
    <property type="component" value="Unassembled WGS sequence"/>
</dbReference>
<name>A0AA38RB09_9PEZI</name>
<keyword evidence="1" id="KW-0472">Membrane</keyword>
<keyword evidence="1" id="KW-0812">Transmembrane</keyword>
<accession>A0AA38RB09</accession>
<gene>
    <name evidence="2" type="ORF">NKR19_g9329</name>
</gene>
<proteinExistence type="predicted"/>
<dbReference type="EMBL" id="JANBVN010000219">
    <property type="protein sequence ID" value="KAJ9132397.1"/>
    <property type="molecule type" value="Genomic_DNA"/>
</dbReference>
<sequence length="241" mass="26363">MAPKTRGKHLHPGFIRAIRRAMNRHIHAPSELDCDTAFGLLMLAAVSLASGILSFLDVFDHGVPLGYLFLASFLTCVAVMLLEEHILCSRIRLSSKVVVIVFMKTYFVTVALAAAALLNATVSWVWNAITRLLTQTVAAVAHLVVRVVVAVAHPVVLVMDAVGHLGPQEQPVAITSVDYMLRATLVQASFIWWIWYVTPSYRTIFFVGVFVGIYSLGLYNLAALDVLKRGLEQTGGAVHPV</sequence>
<feature type="transmembrane region" description="Helical" evidence="1">
    <location>
        <begin position="132"/>
        <end position="158"/>
    </location>
</feature>
<feature type="transmembrane region" description="Helical" evidence="1">
    <location>
        <begin position="203"/>
        <end position="222"/>
    </location>
</feature>
<keyword evidence="1" id="KW-1133">Transmembrane helix</keyword>
<feature type="transmembrane region" description="Helical" evidence="1">
    <location>
        <begin position="179"/>
        <end position="197"/>
    </location>
</feature>
<evidence type="ECO:0000313" key="3">
    <source>
        <dbReference type="Proteomes" id="UP001174691"/>
    </source>
</evidence>
<keyword evidence="3" id="KW-1185">Reference proteome</keyword>
<organism evidence="2 3">
    <name type="scientific">Coniochaeta hoffmannii</name>
    <dbReference type="NCBI Taxonomy" id="91930"/>
    <lineage>
        <taxon>Eukaryota</taxon>
        <taxon>Fungi</taxon>
        <taxon>Dikarya</taxon>
        <taxon>Ascomycota</taxon>
        <taxon>Pezizomycotina</taxon>
        <taxon>Sordariomycetes</taxon>
        <taxon>Sordariomycetidae</taxon>
        <taxon>Coniochaetales</taxon>
        <taxon>Coniochaetaceae</taxon>
        <taxon>Coniochaeta</taxon>
    </lineage>
</organism>
<evidence type="ECO:0000256" key="1">
    <source>
        <dbReference type="SAM" id="Phobius"/>
    </source>
</evidence>
<protein>
    <submittedName>
        <fullName evidence="2">Uncharacterized protein</fullName>
    </submittedName>
</protein>
<dbReference type="AlphaFoldDB" id="A0AA38RB09"/>
<feature type="transmembrane region" description="Helical" evidence="1">
    <location>
        <begin position="37"/>
        <end position="56"/>
    </location>
</feature>